<dbReference type="Pfam" id="PF04954">
    <property type="entry name" value="SIP"/>
    <property type="match status" value="1"/>
</dbReference>
<protein>
    <submittedName>
        <fullName evidence="2">NADPH-dependent ferric siderophore reductase</fullName>
    </submittedName>
</protein>
<gene>
    <name evidence="2" type="ORF">EV378_1413</name>
</gene>
<sequence>MTTTAPRLLQVRRTTHVTPRMIRVTLAGDDLDGFPGEGPDRRIKMFFPLPGQDVPAVPRASTGGPVWPAGEARPAIRTYTVRRFDAGAGELDVDFVVHDGHGPAADWASRAEPGSWVGVSEPGGRWTPDPAADFHVVIGDESALPAVATVLETLDGPVPVHAFLEVADAGEEQSLPGSARVTWVHRGDAPAGEPLVAAVRAADLPSGKGQAWLSGESAAVKDLRAHLLEDRKLDRRAVYATGYWRAR</sequence>
<dbReference type="Pfam" id="PF08021">
    <property type="entry name" value="FAD_binding_9"/>
    <property type="match status" value="1"/>
</dbReference>
<keyword evidence="3" id="KW-1185">Reference proteome</keyword>
<dbReference type="Gene3D" id="2.40.30.10">
    <property type="entry name" value="Translation factors"/>
    <property type="match status" value="1"/>
</dbReference>
<feature type="domain" description="FAD-binding FR-type" evidence="1">
    <location>
        <begin position="4"/>
        <end position="129"/>
    </location>
</feature>
<evidence type="ECO:0000259" key="1">
    <source>
        <dbReference type="PROSITE" id="PS51384"/>
    </source>
</evidence>
<dbReference type="EMBL" id="SMFZ01000001">
    <property type="protein sequence ID" value="TCK25599.1"/>
    <property type="molecule type" value="Genomic_DNA"/>
</dbReference>
<proteinExistence type="predicted"/>
<dbReference type="InterPro" id="IPR013113">
    <property type="entry name" value="SIP_FAD-bd"/>
</dbReference>
<dbReference type="PANTHER" id="PTHR30157:SF0">
    <property type="entry name" value="NADPH-DEPENDENT FERRIC-CHELATE REDUCTASE"/>
    <property type="match status" value="1"/>
</dbReference>
<dbReference type="PROSITE" id="PS51384">
    <property type="entry name" value="FAD_FR"/>
    <property type="match status" value="1"/>
</dbReference>
<dbReference type="GO" id="GO:0016491">
    <property type="term" value="F:oxidoreductase activity"/>
    <property type="evidence" value="ECO:0007669"/>
    <property type="project" value="InterPro"/>
</dbReference>
<dbReference type="InterPro" id="IPR017938">
    <property type="entry name" value="Riboflavin_synthase-like_b-brl"/>
</dbReference>
<dbReference type="Gene3D" id="3.40.50.80">
    <property type="entry name" value="Nucleotide-binding domain of ferredoxin-NADP reductase (FNR) module"/>
    <property type="match status" value="1"/>
</dbReference>
<accession>A0A4R1HZM2</accession>
<dbReference type="CDD" id="cd06193">
    <property type="entry name" value="siderophore_interacting"/>
    <property type="match status" value="1"/>
</dbReference>
<dbReference type="RefSeq" id="WP_132421948.1">
    <property type="nucleotide sequence ID" value="NZ_SMFZ01000001.1"/>
</dbReference>
<dbReference type="InterPro" id="IPR007037">
    <property type="entry name" value="SIP_rossman_dom"/>
</dbReference>
<evidence type="ECO:0000313" key="2">
    <source>
        <dbReference type="EMBL" id="TCK25599.1"/>
    </source>
</evidence>
<evidence type="ECO:0000313" key="3">
    <source>
        <dbReference type="Proteomes" id="UP000295560"/>
    </source>
</evidence>
<dbReference type="InterPro" id="IPR039374">
    <property type="entry name" value="SIP_fam"/>
</dbReference>
<dbReference type="InterPro" id="IPR039261">
    <property type="entry name" value="FNR_nucleotide-bd"/>
</dbReference>
<dbReference type="Proteomes" id="UP000295560">
    <property type="component" value="Unassembled WGS sequence"/>
</dbReference>
<organism evidence="2 3">
    <name type="scientific">Pseudonocardia endophytica</name>
    <dbReference type="NCBI Taxonomy" id="401976"/>
    <lineage>
        <taxon>Bacteria</taxon>
        <taxon>Bacillati</taxon>
        <taxon>Actinomycetota</taxon>
        <taxon>Actinomycetes</taxon>
        <taxon>Pseudonocardiales</taxon>
        <taxon>Pseudonocardiaceae</taxon>
        <taxon>Pseudonocardia</taxon>
    </lineage>
</organism>
<dbReference type="OrthoDB" id="3291337at2"/>
<comment type="caution">
    <text evidence="2">The sequence shown here is derived from an EMBL/GenBank/DDBJ whole genome shotgun (WGS) entry which is preliminary data.</text>
</comment>
<dbReference type="AlphaFoldDB" id="A0A4R1HZM2"/>
<dbReference type="SUPFAM" id="SSF63380">
    <property type="entry name" value="Riboflavin synthase domain-like"/>
    <property type="match status" value="1"/>
</dbReference>
<reference evidence="2 3" key="1">
    <citation type="submission" date="2019-03" db="EMBL/GenBank/DDBJ databases">
        <title>Sequencing the genomes of 1000 actinobacteria strains.</title>
        <authorList>
            <person name="Klenk H.-P."/>
        </authorList>
    </citation>
    <scope>NUCLEOTIDE SEQUENCE [LARGE SCALE GENOMIC DNA]</scope>
    <source>
        <strain evidence="2 3">DSM 44969</strain>
    </source>
</reference>
<name>A0A4R1HZM2_PSEEN</name>
<dbReference type="PANTHER" id="PTHR30157">
    <property type="entry name" value="FERRIC REDUCTASE, NADPH-DEPENDENT"/>
    <property type="match status" value="1"/>
</dbReference>
<dbReference type="InterPro" id="IPR017927">
    <property type="entry name" value="FAD-bd_FR_type"/>
</dbReference>